<evidence type="ECO:0000313" key="3">
    <source>
        <dbReference type="Proteomes" id="UP000828390"/>
    </source>
</evidence>
<sequence length="100" mass="11758">MKGSTISKDISSENKRHWLLGTAPKIVRNGRYRDWERSGAKIGKPPLKKEKKPVIRHMGPTRTTYFHKKSTKRKQNCRNMHQPYAHTHTLTSKQNIHKRT</sequence>
<protein>
    <submittedName>
        <fullName evidence="2">Uncharacterized protein</fullName>
    </submittedName>
</protein>
<gene>
    <name evidence="2" type="ORF">DPMN_003229</name>
</gene>
<dbReference type="EMBL" id="JAIWYP010000001">
    <property type="protein sequence ID" value="KAH3879327.1"/>
    <property type="molecule type" value="Genomic_DNA"/>
</dbReference>
<dbReference type="AlphaFoldDB" id="A0A9D4MQ87"/>
<reference evidence="2" key="1">
    <citation type="journal article" date="2019" name="bioRxiv">
        <title>The Genome of the Zebra Mussel, Dreissena polymorpha: A Resource for Invasive Species Research.</title>
        <authorList>
            <person name="McCartney M.A."/>
            <person name="Auch B."/>
            <person name="Kono T."/>
            <person name="Mallez S."/>
            <person name="Zhang Y."/>
            <person name="Obille A."/>
            <person name="Becker A."/>
            <person name="Abrahante J.E."/>
            <person name="Garbe J."/>
            <person name="Badalamenti J.P."/>
            <person name="Herman A."/>
            <person name="Mangelson H."/>
            <person name="Liachko I."/>
            <person name="Sullivan S."/>
            <person name="Sone E.D."/>
            <person name="Koren S."/>
            <person name="Silverstein K.A.T."/>
            <person name="Beckman K.B."/>
            <person name="Gohl D.M."/>
        </authorList>
    </citation>
    <scope>NUCLEOTIDE SEQUENCE</scope>
    <source>
        <strain evidence="2">Duluth1</strain>
        <tissue evidence="2">Whole animal</tissue>
    </source>
</reference>
<evidence type="ECO:0000256" key="1">
    <source>
        <dbReference type="SAM" id="MobiDB-lite"/>
    </source>
</evidence>
<organism evidence="2 3">
    <name type="scientific">Dreissena polymorpha</name>
    <name type="common">Zebra mussel</name>
    <name type="synonym">Mytilus polymorpha</name>
    <dbReference type="NCBI Taxonomy" id="45954"/>
    <lineage>
        <taxon>Eukaryota</taxon>
        <taxon>Metazoa</taxon>
        <taxon>Spiralia</taxon>
        <taxon>Lophotrochozoa</taxon>
        <taxon>Mollusca</taxon>
        <taxon>Bivalvia</taxon>
        <taxon>Autobranchia</taxon>
        <taxon>Heteroconchia</taxon>
        <taxon>Euheterodonta</taxon>
        <taxon>Imparidentia</taxon>
        <taxon>Neoheterodontei</taxon>
        <taxon>Myida</taxon>
        <taxon>Dreissenoidea</taxon>
        <taxon>Dreissenidae</taxon>
        <taxon>Dreissena</taxon>
    </lineage>
</organism>
<feature type="region of interest" description="Disordered" evidence="1">
    <location>
        <begin position="37"/>
        <end position="58"/>
    </location>
</feature>
<reference evidence="2" key="2">
    <citation type="submission" date="2020-11" db="EMBL/GenBank/DDBJ databases">
        <authorList>
            <person name="McCartney M.A."/>
            <person name="Auch B."/>
            <person name="Kono T."/>
            <person name="Mallez S."/>
            <person name="Becker A."/>
            <person name="Gohl D.M."/>
            <person name="Silverstein K.A.T."/>
            <person name="Koren S."/>
            <person name="Bechman K.B."/>
            <person name="Herman A."/>
            <person name="Abrahante J.E."/>
            <person name="Garbe J."/>
        </authorList>
    </citation>
    <scope>NUCLEOTIDE SEQUENCE</scope>
    <source>
        <strain evidence="2">Duluth1</strain>
        <tissue evidence="2">Whole animal</tissue>
    </source>
</reference>
<keyword evidence="3" id="KW-1185">Reference proteome</keyword>
<dbReference type="Proteomes" id="UP000828390">
    <property type="component" value="Unassembled WGS sequence"/>
</dbReference>
<evidence type="ECO:0000313" key="2">
    <source>
        <dbReference type="EMBL" id="KAH3879327.1"/>
    </source>
</evidence>
<accession>A0A9D4MQ87</accession>
<proteinExistence type="predicted"/>
<name>A0A9D4MQ87_DREPO</name>
<comment type="caution">
    <text evidence="2">The sequence shown here is derived from an EMBL/GenBank/DDBJ whole genome shotgun (WGS) entry which is preliminary data.</text>
</comment>